<dbReference type="EMBL" id="QTKU01000006">
    <property type="protein sequence ID" value="MBS8262665.1"/>
    <property type="molecule type" value="Genomic_DNA"/>
</dbReference>
<evidence type="ECO:0000256" key="1">
    <source>
        <dbReference type="SAM" id="Phobius"/>
    </source>
</evidence>
<protein>
    <submittedName>
        <fullName evidence="3">Fatty acid desaturase</fullName>
    </submittedName>
</protein>
<feature type="transmembrane region" description="Helical" evidence="1">
    <location>
        <begin position="21"/>
        <end position="44"/>
    </location>
</feature>
<keyword evidence="1" id="KW-0812">Transmembrane</keyword>
<dbReference type="InterPro" id="IPR005804">
    <property type="entry name" value="FA_desaturase_dom"/>
</dbReference>
<dbReference type="InterPro" id="IPR012171">
    <property type="entry name" value="Fatty_acid_desaturase"/>
</dbReference>
<accession>A0A944CGD6</accession>
<dbReference type="PANTHER" id="PTHR19353:SF73">
    <property type="entry name" value="FATTY ACID DESATURASE"/>
    <property type="match status" value="1"/>
</dbReference>
<evidence type="ECO:0000313" key="3">
    <source>
        <dbReference type="EMBL" id="MBS8262665.1"/>
    </source>
</evidence>
<feature type="domain" description="Fatty acid desaturase" evidence="2">
    <location>
        <begin position="51"/>
        <end position="294"/>
    </location>
</feature>
<dbReference type="Proteomes" id="UP000705379">
    <property type="component" value="Unassembled WGS sequence"/>
</dbReference>
<dbReference type="GO" id="GO:0006629">
    <property type="term" value="P:lipid metabolic process"/>
    <property type="evidence" value="ECO:0007669"/>
    <property type="project" value="InterPro"/>
</dbReference>
<feature type="transmembrane region" description="Helical" evidence="1">
    <location>
        <begin position="178"/>
        <end position="200"/>
    </location>
</feature>
<dbReference type="PANTHER" id="PTHR19353">
    <property type="entry name" value="FATTY ACID DESATURASE 2"/>
    <property type="match status" value="1"/>
</dbReference>
<reference evidence="3" key="2">
    <citation type="journal article" date="2021" name="Microorganisms">
        <title>Bacterial Dimethylsulfoniopropionate Biosynthesis in the East China Sea.</title>
        <authorList>
            <person name="Liu J."/>
            <person name="Zhang Y."/>
            <person name="Liu J."/>
            <person name="Zhong H."/>
            <person name="Williams B.T."/>
            <person name="Zheng Y."/>
            <person name="Curson A.R.J."/>
            <person name="Sun C."/>
            <person name="Sun H."/>
            <person name="Song D."/>
            <person name="Wagner Mackenzie B."/>
            <person name="Bermejo Martinez A."/>
            <person name="Todd J.D."/>
            <person name="Zhang X.H."/>
        </authorList>
    </citation>
    <scope>NUCLEOTIDE SEQUENCE</scope>
    <source>
        <strain evidence="3">AESS21</strain>
    </source>
</reference>
<evidence type="ECO:0000313" key="4">
    <source>
        <dbReference type="Proteomes" id="UP000705379"/>
    </source>
</evidence>
<dbReference type="CDD" id="cd03507">
    <property type="entry name" value="Delta12-FADS-like"/>
    <property type="match status" value="1"/>
</dbReference>
<proteinExistence type="predicted"/>
<keyword evidence="1" id="KW-1133">Transmembrane helix</keyword>
<feature type="transmembrane region" description="Helical" evidence="1">
    <location>
        <begin position="50"/>
        <end position="69"/>
    </location>
</feature>
<dbReference type="GO" id="GO:0016020">
    <property type="term" value="C:membrane"/>
    <property type="evidence" value="ECO:0007669"/>
    <property type="project" value="TreeGrafter"/>
</dbReference>
<evidence type="ECO:0000259" key="2">
    <source>
        <dbReference type="Pfam" id="PF00487"/>
    </source>
</evidence>
<reference evidence="3" key="1">
    <citation type="submission" date="2018-08" db="EMBL/GenBank/DDBJ databases">
        <authorList>
            <person name="Jin W."/>
            <person name="Wang H."/>
            <person name="Yang Y."/>
            <person name="Li M."/>
            <person name="Liu J."/>
        </authorList>
    </citation>
    <scope>NUCLEOTIDE SEQUENCE</scope>
    <source>
        <strain evidence="3">AESS21</strain>
    </source>
</reference>
<organism evidence="3 4">
    <name type="scientific">Roseibium polysiphoniae</name>
    <dbReference type="NCBI Taxonomy" id="2571221"/>
    <lineage>
        <taxon>Bacteria</taxon>
        <taxon>Pseudomonadati</taxon>
        <taxon>Pseudomonadota</taxon>
        <taxon>Alphaproteobacteria</taxon>
        <taxon>Hyphomicrobiales</taxon>
        <taxon>Stappiaceae</taxon>
        <taxon>Roseibium</taxon>
    </lineage>
</organism>
<dbReference type="RefSeq" id="WP_213217997.1">
    <property type="nucleotide sequence ID" value="NZ_QTKU01000006.1"/>
</dbReference>
<dbReference type="Pfam" id="PF00487">
    <property type="entry name" value="FA_desaturase"/>
    <property type="match status" value="1"/>
</dbReference>
<dbReference type="GO" id="GO:0016717">
    <property type="term" value="F:oxidoreductase activity, acting on paired donors, with oxidation of a pair of donors resulting in the reduction of molecular oxygen to two molecules of water"/>
    <property type="evidence" value="ECO:0007669"/>
    <property type="project" value="TreeGrafter"/>
</dbReference>
<name>A0A944CGD6_9HYPH</name>
<comment type="caution">
    <text evidence="3">The sequence shown here is derived from an EMBL/GenBank/DDBJ whole genome shotgun (WGS) entry which is preliminary data.</text>
</comment>
<keyword evidence="1" id="KW-0472">Membrane</keyword>
<feature type="transmembrane region" description="Helical" evidence="1">
    <location>
        <begin position="147"/>
        <end position="166"/>
    </location>
</feature>
<sequence>MLQDQIQELAAHCARYRTPNAWRAAGQILTTLFPFLALFAGMYVSLDYSYWITLLLAVPTAGLLIRFFIIQHDCGHGSFFASKTANDITGRIVSVLTLTPYAYWRRAHALHHACSANLDRRGIGDISTLTVEEYQALPLLKRIGYRIYRNPFFLTLVGGVLHFLVIQRLPFSVQRPSWQMTTSVLALNLAILIVYGTLIYALGWADFLMLFAPIVFVSSAVGVWLFFIQHQFEETHWSKDGEWDRKTAAILGSSYYDLPRVLDWFTGNIGLHHIHHLCSQIPNYRLQECMAAKPELANINRLTVWESLKCANLALWDEKSKRLVSFSGAFAAA</sequence>
<dbReference type="AlphaFoldDB" id="A0A944CGD6"/>
<gene>
    <name evidence="3" type="ORF">DYI23_20735</name>
</gene>
<feature type="transmembrane region" description="Helical" evidence="1">
    <location>
        <begin position="207"/>
        <end position="227"/>
    </location>
</feature>